<evidence type="ECO:0000259" key="1">
    <source>
        <dbReference type="Pfam" id="PF00144"/>
    </source>
</evidence>
<dbReference type="Proteomes" id="UP000268652">
    <property type="component" value="Unassembled WGS sequence"/>
</dbReference>
<dbReference type="Proteomes" id="UP000275024">
    <property type="component" value="Unassembled WGS sequence"/>
</dbReference>
<dbReference type="Pfam" id="PF24491">
    <property type="entry name" value="DUF7586"/>
    <property type="match status" value="1"/>
</dbReference>
<keyword evidence="3" id="KW-0378">Hydrolase</keyword>
<dbReference type="Gene3D" id="3.40.710.10">
    <property type="entry name" value="DD-peptidase/beta-lactamase superfamily"/>
    <property type="match status" value="1"/>
</dbReference>
<evidence type="ECO:0000313" key="3">
    <source>
        <dbReference type="EMBL" id="RKN11608.1"/>
    </source>
</evidence>
<evidence type="ECO:0000313" key="5">
    <source>
        <dbReference type="Proteomes" id="UP000268652"/>
    </source>
</evidence>
<dbReference type="GO" id="GO:0016787">
    <property type="term" value="F:hydrolase activity"/>
    <property type="evidence" value="ECO:0007669"/>
    <property type="project" value="UniProtKB-KW"/>
</dbReference>
<dbReference type="InterPro" id="IPR050491">
    <property type="entry name" value="AmpC-like"/>
</dbReference>
<dbReference type="OrthoDB" id="3863176at2"/>
<dbReference type="SUPFAM" id="SSF56601">
    <property type="entry name" value="beta-lactamase/transpeptidase-like"/>
    <property type="match status" value="1"/>
</dbReference>
<organism evidence="3 6">
    <name type="scientific">Streptomyces radicis</name>
    <dbReference type="NCBI Taxonomy" id="1750517"/>
    <lineage>
        <taxon>Bacteria</taxon>
        <taxon>Bacillati</taxon>
        <taxon>Actinomycetota</taxon>
        <taxon>Actinomycetes</taxon>
        <taxon>Kitasatosporales</taxon>
        <taxon>Streptomycetaceae</taxon>
        <taxon>Streptomyces</taxon>
    </lineage>
</organism>
<dbReference type="EMBL" id="RBDY01000002">
    <property type="protein sequence ID" value="RKN26851.1"/>
    <property type="molecule type" value="Genomic_DNA"/>
</dbReference>
<comment type="caution">
    <text evidence="3">The sequence shown here is derived from an EMBL/GenBank/DDBJ whole genome shotgun (WGS) entry which is preliminary data.</text>
</comment>
<dbReference type="InterPro" id="IPR012338">
    <property type="entry name" value="Beta-lactam/transpept-like"/>
</dbReference>
<keyword evidence="5" id="KW-1185">Reference proteome</keyword>
<protein>
    <submittedName>
        <fullName evidence="3">Class A beta-lactamase-related serine hydrolase</fullName>
    </submittedName>
</protein>
<feature type="domain" description="DUF7586" evidence="2">
    <location>
        <begin position="344"/>
        <end position="427"/>
    </location>
</feature>
<proteinExistence type="predicted"/>
<dbReference type="InterPro" id="IPR056008">
    <property type="entry name" value="DUF7586"/>
</dbReference>
<sequence>MLPATARALGHRLAVAQSERRAPSVVAGLVRDGRRVWAGGRGEVGPGGAGATRYRIGSITKTVTAVQVMRLRDEGLIDLGDPLGAHLSTPHGGGATIAQLLAHTGGLAAEARGPWWERTPGSLRPELADVFGESPRKHPEGRRFHYSNPGYALLGALIEKLRGAPWFDVLRAEVLGPLGMTRTTALPVEPYARGWAVHPFADVRQPEPMVDTGRMAPAGQLWSTVDDLCAFAAFLLAGDDRVLGAESLAEMRRAASGPEAASWETAYGLGTQLVRHEGRLLVGHGGSMPGFVAGLWASPDEGMAAVTLANATSGTGPLAWDLLALLAEHEPSEPPAWRPLAEADPDLVALTGHWYWGTSDDVLRLHEDGYLSLRPVGNAGRGSRFRPEADGTWTGLDGYYAGETLRVGRRDDGTVTHLDLGTFVFTRRPYDPEAPVPGGADPEGWR</sequence>
<dbReference type="PANTHER" id="PTHR46825:SF7">
    <property type="entry name" value="D-ALANYL-D-ALANINE CARBOXYPEPTIDASE"/>
    <property type="match status" value="1"/>
</dbReference>
<evidence type="ECO:0000313" key="6">
    <source>
        <dbReference type="Proteomes" id="UP000275024"/>
    </source>
</evidence>
<feature type="domain" description="Beta-lactamase-related" evidence="1">
    <location>
        <begin position="19"/>
        <end position="326"/>
    </location>
</feature>
<evidence type="ECO:0000313" key="4">
    <source>
        <dbReference type="EMBL" id="RKN26851.1"/>
    </source>
</evidence>
<dbReference type="EMBL" id="RBDX01000003">
    <property type="protein sequence ID" value="RKN11608.1"/>
    <property type="molecule type" value="Genomic_DNA"/>
</dbReference>
<accession>A0A3A9WEY9</accession>
<gene>
    <name evidence="4" type="ORF">D7318_04610</name>
    <name evidence="3" type="ORF">D7319_05045</name>
</gene>
<name>A0A3A9WEY9_9ACTN</name>
<reference evidence="5 6" key="1">
    <citation type="submission" date="2018-09" db="EMBL/GenBank/DDBJ databases">
        <title>Streptomyces sp. nov. DS1-2, an endophytic actinomycete isolated from roots of Dendrobium scabrilingue.</title>
        <authorList>
            <person name="Kuncharoen N."/>
            <person name="Kudo T."/>
            <person name="Ohkuma M."/>
            <person name="Yuki M."/>
            <person name="Tanasupawat S."/>
        </authorList>
    </citation>
    <scope>NUCLEOTIDE SEQUENCE [LARGE SCALE GENOMIC DNA]</scope>
    <source>
        <strain evidence="3 6">AZ1-7</strain>
        <strain evidence="4 5">DS1-2</strain>
    </source>
</reference>
<evidence type="ECO:0000259" key="2">
    <source>
        <dbReference type="Pfam" id="PF24491"/>
    </source>
</evidence>
<dbReference type="InterPro" id="IPR001466">
    <property type="entry name" value="Beta-lactam-related"/>
</dbReference>
<dbReference type="PANTHER" id="PTHR46825">
    <property type="entry name" value="D-ALANYL-D-ALANINE-CARBOXYPEPTIDASE/ENDOPEPTIDASE AMPH"/>
    <property type="match status" value="1"/>
</dbReference>
<dbReference type="AlphaFoldDB" id="A0A3A9WEY9"/>
<dbReference type="Pfam" id="PF00144">
    <property type="entry name" value="Beta-lactamase"/>
    <property type="match status" value="1"/>
</dbReference>